<gene>
    <name evidence="1" type="ORF">ACFSNB_05045</name>
</gene>
<dbReference type="Gene3D" id="1.10.238.160">
    <property type="match status" value="1"/>
</dbReference>
<dbReference type="InterPro" id="IPR052931">
    <property type="entry name" value="Prophage_regulatory_activator"/>
</dbReference>
<evidence type="ECO:0000313" key="1">
    <source>
        <dbReference type="EMBL" id="MFD2233164.1"/>
    </source>
</evidence>
<name>A0ABW5C758_9PROT</name>
<dbReference type="PANTHER" id="PTHR36154">
    <property type="entry name" value="DNA-BINDING TRANSCRIPTIONAL ACTIVATOR ALPA"/>
    <property type="match status" value="1"/>
</dbReference>
<dbReference type="Proteomes" id="UP001597296">
    <property type="component" value="Unassembled WGS sequence"/>
</dbReference>
<dbReference type="EMBL" id="JBHUIY010000006">
    <property type="protein sequence ID" value="MFD2233164.1"/>
    <property type="molecule type" value="Genomic_DNA"/>
</dbReference>
<organism evidence="1 2">
    <name type="scientific">Phaeospirillum tilakii</name>
    <dbReference type="NCBI Taxonomy" id="741673"/>
    <lineage>
        <taxon>Bacteria</taxon>
        <taxon>Pseudomonadati</taxon>
        <taxon>Pseudomonadota</taxon>
        <taxon>Alphaproteobacteria</taxon>
        <taxon>Rhodospirillales</taxon>
        <taxon>Rhodospirillaceae</taxon>
        <taxon>Phaeospirillum</taxon>
    </lineage>
</organism>
<proteinExistence type="predicted"/>
<dbReference type="InterPro" id="IPR010260">
    <property type="entry name" value="AlpA"/>
</dbReference>
<keyword evidence="2" id="KW-1185">Reference proteome</keyword>
<evidence type="ECO:0000313" key="2">
    <source>
        <dbReference type="Proteomes" id="UP001597296"/>
    </source>
</evidence>
<dbReference type="RefSeq" id="WP_377314944.1">
    <property type="nucleotide sequence ID" value="NZ_JBHUIY010000006.1"/>
</dbReference>
<comment type="caution">
    <text evidence="1">The sequence shown here is derived from an EMBL/GenBank/DDBJ whole genome shotgun (WGS) entry which is preliminary data.</text>
</comment>
<reference evidence="2" key="1">
    <citation type="journal article" date="2019" name="Int. J. Syst. Evol. Microbiol.">
        <title>The Global Catalogue of Microorganisms (GCM) 10K type strain sequencing project: providing services to taxonomists for standard genome sequencing and annotation.</title>
        <authorList>
            <consortium name="The Broad Institute Genomics Platform"/>
            <consortium name="The Broad Institute Genome Sequencing Center for Infectious Disease"/>
            <person name="Wu L."/>
            <person name="Ma J."/>
        </authorList>
    </citation>
    <scope>NUCLEOTIDE SEQUENCE [LARGE SCALE GENOMIC DNA]</scope>
    <source>
        <strain evidence="2">KCTC 15012</strain>
    </source>
</reference>
<dbReference type="InterPro" id="IPR009061">
    <property type="entry name" value="DNA-bd_dom_put_sf"/>
</dbReference>
<dbReference type="SUPFAM" id="SSF46955">
    <property type="entry name" value="Putative DNA-binding domain"/>
    <property type="match status" value="1"/>
</dbReference>
<protein>
    <submittedName>
        <fullName evidence="1">Helix-turn-helix transcriptional regulator</fullName>
    </submittedName>
</protein>
<dbReference type="Pfam" id="PF05930">
    <property type="entry name" value="Phage_AlpA"/>
    <property type="match status" value="1"/>
</dbReference>
<dbReference type="PANTHER" id="PTHR36154:SF1">
    <property type="entry name" value="DNA-BINDING TRANSCRIPTIONAL ACTIVATOR ALPA"/>
    <property type="match status" value="1"/>
</dbReference>
<accession>A0ABW5C758</accession>
<sequence length="67" mass="7283">MAEKLIRIKDVVSQTGLGRSTVYKLIGEGLFPSPLHPVGRASAWPESEVQRWIAARIAARPVTGQEG</sequence>